<dbReference type="PANTHER" id="PTHR40267">
    <property type="entry name" value="BLR3294 PROTEIN"/>
    <property type="match status" value="1"/>
</dbReference>
<reference evidence="1 2" key="1">
    <citation type="submission" date="2020-06" db="EMBL/GenBank/DDBJ databases">
        <title>Altererythrobacter lutimaris sp. nov., a marine bacterium isolated from a tidal flat.</title>
        <authorList>
            <person name="Kim D."/>
            <person name="Yoo Y."/>
            <person name="Kim J.-J."/>
        </authorList>
    </citation>
    <scope>NUCLEOTIDE SEQUENCE [LARGE SCALE GENOMIC DNA]</scope>
    <source>
        <strain evidence="1 2">JGD-16</strain>
    </source>
</reference>
<comment type="caution">
    <text evidence="1">The sequence shown here is derived from an EMBL/GenBank/DDBJ whole genome shotgun (WGS) entry which is preliminary data.</text>
</comment>
<dbReference type="PANTHER" id="PTHR40267:SF1">
    <property type="entry name" value="BLR3294 PROTEIN"/>
    <property type="match status" value="1"/>
</dbReference>
<evidence type="ECO:0008006" key="3">
    <source>
        <dbReference type="Google" id="ProtNLM"/>
    </source>
</evidence>
<sequence>MNAPIAVLTPMANPTVEREFRALLPPQCDYVVGRLVSQHKDSEARLRAYAEELPHMLEQFGGLALSGVAFACTASSYLLGRAREDAIARELDLPLLWAAGAVRETLEGLSARKIAVISPYPESIHAAGLEYWRDSGIKVAFEARLEIGSDDTRAIYNLDGSESKGAISKARECQPDAILLSGTGMPTLANIDPSGAPPIISSNLCLAGAMLGLTEQG</sequence>
<gene>
    <name evidence="1" type="ORF">HUO12_08845</name>
</gene>
<name>A0A850HI13_9SPHN</name>
<organism evidence="1 2">
    <name type="scientific">Altererythrobacter lutimaris</name>
    <dbReference type="NCBI Taxonomy" id="2743979"/>
    <lineage>
        <taxon>Bacteria</taxon>
        <taxon>Pseudomonadati</taxon>
        <taxon>Pseudomonadota</taxon>
        <taxon>Alphaproteobacteria</taxon>
        <taxon>Sphingomonadales</taxon>
        <taxon>Erythrobacteraceae</taxon>
        <taxon>Altererythrobacter</taxon>
    </lineage>
</organism>
<accession>A0A850HI13</accession>
<evidence type="ECO:0000313" key="2">
    <source>
        <dbReference type="Proteomes" id="UP000546031"/>
    </source>
</evidence>
<dbReference type="AlphaFoldDB" id="A0A850HI13"/>
<dbReference type="Proteomes" id="UP000546031">
    <property type="component" value="Unassembled WGS sequence"/>
</dbReference>
<dbReference type="Gene3D" id="3.40.50.12500">
    <property type="match status" value="1"/>
</dbReference>
<keyword evidence="2" id="KW-1185">Reference proteome</keyword>
<dbReference type="InterPro" id="IPR026286">
    <property type="entry name" value="MaiA/AMDase"/>
</dbReference>
<proteinExistence type="predicted"/>
<dbReference type="EMBL" id="JABWTA010000001">
    <property type="protein sequence ID" value="NVE95002.1"/>
    <property type="molecule type" value="Genomic_DNA"/>
</dbReference>
<dbReference type="Pfam" id="PF17645">
    <property type="entry name" value="Amdase"/>
    <property type="match status" value="1"/>
</dbReference>
<dbReference type="InterPro" id="IPR053714">
    <property type="entry name" value="Iso_Racemase_Enz_sf"/>
</dbReference>
<evidence type="ECO:0000313" key="1">
    <source>
        <dbReference type="EMBL" id="NVE95002.1"/>
    </source>
</evidence>
<dbReference type="RefSeq" id="WP_176273213.1">
    <property type="nucleotide sequence ID" value="NZ_JABWTA010000001.1"/>
</dbReference>
<protein>
    <recommendedName>
        <fullName evidence="3">Asp/Glu racemase</fullName>
    </recommendedName>
</protein>